<dbReference type="RefSeq" id="WP_341635864.1">
    <property type="nucleotide sequence ID" value="NZ_JBANDX010000020.1"/>
</dbReference>
<keyword evidence="9" id="KW-0732">Signal</keyword>
<comment type="cofactor">
    <cofactor evidence="1">
        <name>Mn(2+)</name>
        <dbReference type="ChEBI" id="CHEBI:29035"/>
    </cofactor>
</comment>
<feature type="signal peptide" evidence="9">
    <location>
        <begin position="1"/>
        <end position="20"/>
    </location>
</feature>
<keyword evidence="7" id="KW-0460">Magnesium</keyword>
<comment type="cofactor">
    <cofactor evidence="2">
        <name>Mg(2+)</name>
        <dbReference type="ChEBI" id="CHEBI:18420"/>
    </cofactor>
</comment>
<name>A0ABU9FW81_9VIBR</name>
<dbReference type="InterPro" id="IPR051547">
    <property type="entry name" value="TDP2-like"/>
</dbReference>
<comment type="caution">
    <text evidence="11">The sequence shown here is derived from an EMBL/GenBank/DDBJ whole genome shotgun (WGS) entry which is preliminary data.</text>
</comment>
<evidence type="ECO:0000313" key="12">
    <source>
        <dbReference type="Proteomes" id="UP001377160"/>
    </source>
</evidence>
<evidence type="ECO:0000256" key="9">
    <source>
        <dbReference type="SAM" id="SignalP"/>
    </source>
</evidence>
<sequence>MKRLQNWILLGCLISSHAFAEPLSISSWNIEWLSTNEAVNKFSSKRAQADFDKLEQYFRSLDADVVAFQEVDDVKAIQRIAGDHYDILMSDRALPKNNNHQFKEVNQYTGFAVRKGIALTNYADFPLETSANSKLRFASYIVLERDAKPIHMLSVHLKAGCSGAYKSNRDCSRLKDQAQQLNKWIQQRERKGEDYAILGDFNHNLSYSRDWMWKDLAQNTNAQLATRKTRADCKVRSNRNNHRTHQFRSVIDHIVVSKSLDASPAKQKVFETQDVLDYKLSDHCPVSTTINSKL</sequence>
<dbReference type="PANTHER" id="PTHR15822:SF4">
    <property type="entry name" value="TYROSYL-DNA PHOSPHODIESTERASE 2"/>
    <property type="match status" value="1"/>
</dbReference>
<evidence type="ECO:0000256" key="1">
    <source>
        <dbReference type="ARBA" id="ARBA00001936"/>
    </source>
</evidence>
<dbReference type="Proteomes" id="UP001377160">
    <property type="component" value="Unassembled WGS sequence"/>
</dbReference>
<evidence type="ECO:0000256" key="5">
    <source>
        <dbReference type="ARBA" id="ARBA00022763"/>
    </source>
</evidence>
<accession>A0ABU9FW81</accession>
<keyword evidence="6" id="KW-0378">Hydrolase</keyword>
<feature type="domain" description="Endonuclease/exonuclease/phosphatase" evidence="10">
    <location>
        <begin position="27"/>
        <end position="283"/>
    </location>
</feature>
<evidence type="ECO:0000259" key="10">
    <source>
        <dbReference type="Pfam" id="PF03372"/>
    </source>
</evidence>
<evidence type="ECO:0000256" key="7">
    <source>
        <dbReference type="ARBA" id="ARBA00022842"/>
    </source>
</evidence>
<gene>
    <name evidence="11" type="ORF">V8Z71_19360</name>
</gene>
<evidence type="ECO:0000256" key="8">
    <source>
        <dbReference type="ARBA" id="ARBA00023204"/>
    </source>
</evidence>
<feature type="chain" id="PRO_5046788174" evidence="9">
    <location>
        <begin position="21"/>
        <end position="294"/>
    </location>
</feature>
<evidence type="ECO:0000256" key="3">
    <source>
        <dbReference type="ARBA" id="ARBA00022722"/>
    </source>
</evidence>
<keyword evidence="3" id="KW-0540">Nuclease</keyword>
<evidence type="ECO:0000256" key="2">
    <source>
        <dbReference type="ARBA" id="ARBA00001946"/>
    </source>
</evidence>
<evidence type="ECO:0000256" key="6">
    <source>
        <dbReference type="ARBA" id="ARBA00022801"/>
    </source>
</evidence>
<keyword evidence="5" id="KW-0227">DNA damage</keyword>
<dbReference type="PANTHER" id="PTHR15822">
    <property type="entry name" value="TRAF AND TNF RECEPTOR-ASSOCIATED PROTEIN"/>
    <property type="match status" value="1"/>
</dbReference>
<reference evidence="11 12" key="1">
    <citation type="submission" date="2024-02" db="EMBL/GenBank/DDBJ databases">
        <title>Bacteria isolated from the canopy kelp, Nereocystis luetkeana.</title>
        <authorList>
            <person name="Pfister C.A."/>
            <person name="Younker I.T."/>
            <person name="Light S.H."/>
        </authorList>
    </citation>
    <scope>NUCLEOTIDE SEQUENCE [LARGE SCALE GENOMIC DNA]</scope>
    <source>
        <strain evidence="11 12">TI.1.15</strain>
    </source>
</reference>
<dbReference type="Pfam" id="PF03372">
    <property type="entry name" value="Exo_endo_phos"/>
    <property type="match status" value="1"/>
</dbReference>
<dbReference type="InterPro" id="IPR036691">
    <property type="entry name" value="Endo/exonu/phosph_ase_sf"/>
</dbReference>
<evidence type="ECO:0000313" key="11">
    <source>
        <dbReference type="EMBL" id="MEL0610477.1"/>
    </source>
</evidence>
<dbReference type="Gene3D" id="3.60.10.10">
    <property type="entry name" value="Endonuclease/exonuclease/phosphatase"/>
    <property type="match status" value="1"/>
</dbReference>
<keyword evidence="12" id="KW-1185">Reference proteome</keyword>
<dbReference type="GO" id="GO:0004519">
    <property type="term" value="F:endonuclease activity"/>
    <property type="evidence" value="ECO:0007669"/>
    <property type="project" value="UniProtKB-KW"/>
</dbReference>
<keyword evidence="8" id="KW-0234">DNA repair</keyword>
<keyword evidence="11" id="KW-0255">Endonuclease</keyword>
<dbReference type="SUPFAM" id="SSF56219">
    <property type="entry name" value="DNase I-like"/>
    <property type="match status" value="1"/>
</dbReference>
<dbReference type="InterPro" id="IPR005135">
    <property type="entry name" value="Endo/exonuclease/phosphatase"/>
</dbReference>
<keyword evidence="4" id="KW-0479">Metal-binding</keyword>
<dbReference type="EMBL" id="JBANDX010000020">
    <property type="protein sequence ID" value="MEL0610477.1"/>
    <property type="molecule type" value="Genomic_DNA"/>
</dbReference>
<evidence type="ECO:0000256" key="4">
    <source>
        <dbReference type="ARBA" id="ARBA00022723"/>
    </source>
</evidence>
<protein>
    <submittedName>
        <fullName evidence="11">Endonuclease/exonuclease/phosphatase family protein</fullName>
    </submittedName>
</protein>
<proteinExistence type="predicted"/>
<organism evidence="11 12">
    <name type="scientific">Vibrio echinoideorum</name>
    <dbReference type="NCBI Taxonomy" id="2100116"/>
    <lineage>
        <taxon>Bacteria</taxon>
        <taxon>Pseudomonadati</taxon>
        <taxon>Pseudomonadota</taxon>
        <taxon>Gammaproteobacteria</taxon>
        <taxon>Vibrionales</taxon>
        <taxon>Vibrionaceae</taxon>
        <taxon>Vibrio</taxon>
    </lineage>
</organism>